<feature type="signal peptide" evidence="1">
    <location>
        <begin position="1"/>
        <end position="21"/>
    </location>
</feature>
<evidence type="ECO:0000259" key="3">
    <source>
        <dbReference type="Pfam" id="PF20597"/>
    </source>
</evidence>
<feature type="domain" description="Ice-binding protein C-terminal" evidence="2">
    <location>
        <begin position="336"/>
        <end position="358"/>
    </location>
</feature>
<proteinExistence type="predicted"/>
<reference evidence="4 5" key="1">
    <citation type="submission" date="2024-05" db="EMBL/GenBank/DDBJ databases">
        <title>Roseateles sp. DJS-2-20 16S ribosomal RNA gene Genome sequencing and assembly.</title>
        <authorList>
            <person name="Woo H."/>
        </authorList>
    </citation>
    <scope>NUCLEOTIDE SEQUENCE [LARGE SCALE GENOMIC DNA]</scope>
    <source>
        <strain evidence="4 5">DJS-2-20</strain>
    </source>
</reference>
<feature type="chain" id="PRO_5046907266" evidence="1">
    <location>
        <begin position="22"/>
        <end position="361"/>
    </location>
</feature>
<dbReference type="Pfam" id="PF20597">
    <property type="entry name" value="pAdhesive_15"/>
    <property type="match status" value="1"/>
</dbReference>
<protein>
    <submittedName>
        <fullName evidence="4">Choice-of-anchor A family protein</fullName>
    </submittedName>
</protein>
<keyword evidence="1" id="KW-0732">Signal</keyword>
<evidence type="ECO:0000313" key="4">
    <source>
        <dbReference type="EMBL" id="MEO3690696.1"/>
    </source>
</evidence>
<dbReference type="NCBIfam" id="TIGR02595">
    <property type="entry name" value="PEP_CTERM"/>
    <property type="match status" value="1"/>
</dbReference>
<name>A0ABV0FXQ4_9BURK</name>
<evidence type="ECO:0000313" key="5">
    <source>
        <dbReference type="Proteomes" id="UP001495147"/>
    </source>
</evidence>
<sequence>MRLSRLASFVATLALSPLAWAGFSPLSGQEVLQQFNLVALSGGTSATHVHGRGWIGGNFVANSGAEFANDSPIPTSNYAALTVTGSVTGSQVTVNNNGSAAVGLVAGGNISTTGISTVNNGGGAVSGNATNINFNGGAAYVGGTATNVQFNGGRVANLADSAKLQNAYTASSSTDMKAVMSGLSNQLAALTANSTVSMSGSKAVFTAVAGADGRAVFNLNGALGATVFGATEFEFNLGSATTFIFNTDLTSVTVGANFLGGSATGLLAHAAVWNFNKATSLNVNAQFGGTILATSATFKNTADIEGSVIVDTLNSTGNQIHLYSFTGNVGGGSNKVPEPESLALVGLALACAALARRRQRI</sequence>
<dbReference type="EMBL" id="JBDPZD010000001">
    <property type="protein sequence ID" value="MEO3690696.1"/>
    <property type="molecule type" value="Genomic_DNA"/>
</dbReference>
<comment type="caution">
    <text evidence="4">The sequence shown here is derived from an EMBL/GenBank/DDBJ whole genome shotgun (WGS) entry which is preliminary data.</text>
</comment>
<dbReference type="InterPro" id="IPR013424">
    <property type="entry name" value="Ice-binding_C"/>
</dbReference>
<evidence type="ECO:0000259" key="2">
    <source>
        <dbReference type="Pfam" id="PF07589"/>
    </source>
</evidence>
<dbReference type="NCBIfam" id="TIGR04215">
    <property type="entry name" value="choice_anch_A"/>
    <property type="match status" value="1"/>
</dbReference>
<feature type="domain" description="Choice-of-anchor A" evidence="3">
    <location>
        <begin position="103"/>
        <end position="322"/>
    </location>
</feature>
<keyword evidence="5" id="KW-1185">Reference proteome</keyword>
<dbReference type="RefSeq" id="WP_347703519.1">
    <property type="nucleotide sequence ID" value="NZ_JBDPZD010000001.1"/>
</dbReference>
<accession>A0ABV0FXQ4</accession>
<dbReference type="Pfam" id="PF07589">
    <property type="entry name" value="PEP-CTERM"/>
    <property type="match status" value="1"/>
</dbReference>
<dbReference type="Proteomes" id="UP001495147">
    <property type="component" value="Unassembled WGS sequence"/>
</dbReference>
<dbReference type="InterPro" id="IPR026588">
    <property type="entry name" value="Choice_anch_A"/>
</dbReference>
<evidence type="ECO:0000256" key="1">
    <source>
        <dbReference type="SAM" id="SignalP"/>
    </source>
</evidence>
<gene>
    <name evidence="4" type="ORF">ABDJ85_04395</name>
</gene>
<organism evidence="4 5">
    <name type="scientific">Roseateles paludis</name>
    <dbReference type="NCBI Taxonomy" id="3145238"/>
    <lineage>
        <taxon>Bacteria</taxon>
        <taxon>Pseudomonadati</taxon>
        <taxon>Pseudomonadota</taxon>
        <taxon>Betaproteobacteria</taxon>
        <taxon>Burkholderiales</taxon>
        <taxon>Sphaerotilaceae</taxon>
        <taxon>Roseateles</taxon>
    </lineage>
</organism>